<keyword evidence="2" id="KW-1185">Reference proteome</keyword>
<dbReference type="EMBL" id="CP098740">
    <property type="protein sequence ID" value="UZK55888.1"/>
    <property type="molecule type" value="Genomic_DNA"/>
</dbReference>
<sequence length="231" mass="26341">MSAATQNMQAKVPVTAAQNRARQIKSAFKRLVDENLAVRSIGDPVNPFPLMLLHESGSAHFEKYGYTIPEWYENGPSTVSLHVDFFREGWVYLLTPAEIRMYLVLNHLASRFPDVHAQHGVYVSEQDREWKYGLSRDVYEAHLTLSRFGLVEKVNDKTRHADGKVINYSERVARGEFTSPHRFKVAPGKSLRGPAWERVERALMNYPPTFEQMKKGARVVLGEPSAALRDQ</sequence>
<evidence type="ECO:0000313" key="1">
    <source>
        <dbReference type="EMBL" id="UZK55888.1"/>
    </source>
</evidence>
<organism evidence="1 2">
    <name type="scientific">Streptomyces drozdowiczii</name>
    <dbReference type="NCBI Taxonomy" id="202862"/>
    <lineage>
        <taxon>Bacteria</taxon>
        <taxon>Bacillati</taxon>
        <taxon>Actinomycetota</taxon>
        <taxon>Actinomycetes</taxon>
        <taxon>Kitasatosporales</taxon>
        <taxon>Streptomycetaceae</taxon>
        <taxon>Streptomyces</taxon>
    </lineage>
</organism>
<evidence type="ECO:0000313" key="2">
    <source>
        <dbReference type="Proteomes" id="UP001164963"/>
    </source>
</evidence>
<reference evidence="1" key="1">
    <citation type="journal article" date="2022" name="Front. Microbiol.">
        <title>Mirubactin C rescues the lethal effect of cell wall biosynthesis mutations in Bacillus subtilis.</title>
        <authorList>
            <person name="Kepplinger B."/>
            <person name="Wen X."/>
            <person name="Tyler A.R."/>
            <person name="Kim B.Y."/>
            <person name="Brown J."/>
            <person name="Banks P."/>
            <person name="Dashti Y."/>
            <person name="Mackenzie E.S."/>
            <person name="Wills C."/>
            <person name="Kawai Y."/>
            <person name="Waldron K.J."/>
            <person name="Allenby N.E.E."/>
            <person name="Wu L.J."/>
            <person name="Hall M.J."/>
            <person name="Errington J."/>
        </authorList>
    </citation>
    <scope>NUCLEOTIDE SEQUENCE</scope>
    <source>
        <strain evidence="1">MDA8-470</strain>
    </source>
</reference>
<dbReference type="RefSeq" id="WP_265543853.1">
    <property type="nucleotide sequence ID" value="NZ_CP098740.1"/>
</dbReference>
<accession>A0ABY6PUP9</accession>
<protein>
    <submittedName>
        <fullName evidence="1">Uncharacterized protein</fullName>
    </submittedName>
</protein>
<proteinExistence type="predicted"/>
<dbReference type="Proteomes" id="UP001164963">
    <property type="component" value="Chromosome"/>
</dbReference>
<name>A0ABY6PUP9_9ACTN</name>
<gene>
    <name evidence="1" type="ORF">NEH16_18785</name>
</gene>